<evidence type="ECO:0000313" key="1">
    <source>
        <dbReference type="EMBL" id="JAT78843.1"/>
    </source>
</evidence>
<proteinExistence type="predicted"/>
<reference evidence="1" key="1">
    <citation type="submission" date="2016-07" db="EMBL/GenBank/DDBJ databases">
        <title>Salivary Glands transcriptome analysis on engorged females of Ornithodoros brasiliensis (Acari:Argasidae).</title>
        <authorList>
            <person name="Simons S.M."/>
            <person name="Carvalho E."/>
            <person name="Junqueira-de-Azevedo I."/>
            <person name="Ho P.L."/>
            <person name="Giovanni D."/>
            <person name="Mendonca R."/>
            <person name="Onofrio V."/>
            <person name="Landulfo G."/>
            <person name="Ramirez D."/>
            <person name="Barros-Battesti D."/>
        </authorList>
    </citation>
    <scope>NUCLEOTIDE SEQUENCE</scope>
    <source>
        <strain evidence="1">Female</strain>
        <tissue evidence="1">Salivary gland</tissue>
    </source>
</reference>
<dbReference type="AlphaFoldDB" id="A0A1D2AIM2"/>
<dbReference type="Gene3D" id="2.40.128.20">
    <property type="match status" value="1"/>
</dbReference>
<dbReference type="SUPFAM" id="SSF50814">
    <property type="entry name" value="Lipocalins"/>
    <property type="match status" value="1"/>
</dbReference>
<feature type="non-terminal residue" evidence="1">
    <location>
        <position position="1"/>
    </location>
</feature>
<name>A0A1D2AIM2_ORNBR</name>
<feature type="non-terminal residue" evidence="1">
    <location>
        <position position="156"/>
    </location>
</feature>
<dbReference type="EMBL" id="GETE01000958">
    <property type="protein sequence ID" value="JAT78843.1"/>
    <property type="molecule type" value="Transcribed_RNA"/>
</dbReference>
<accession>A0A1D2AIM2</accession>
<organism evidence="1">
    <name type="scientific">Ornithodoros brasiliensis</name>
    <name type="common">Mouro tick</name>
    <dbReference type="NCBI Taxonomy" id="888526"/>
    <lineage>
        <taxon>Eukaryota</taxon>
        <taxon>Metazoa</taxon>
        <taxon>Ecdysozoa</taxon>
        <taxon>Arthropoda</taxon>
        <taxon>Chelicerata</taxon>
        <taxon>Arachnida</taxon>
        <taxon>Acari</taxon>
        <taxon>Parasitiformes</taxon>
        <taxon>Ixodida</taxon>
        <taxon>Ixodoidea</taxon>
        <taxon>Argasidae</taxon>
        <taxon>Ornithodorinae</taxon>
        <taxon>Ornithodoros</taxon>
    </lineage>
</organism>
<evidence type="ECO:0008006" key="2">
    <source>
        <dbReference type="Google" id="ProtNLM"/>
    </source>
</evidence>
<protein>
    <recommendedName>
        <fullName evidence="2">Salivary lipocalin</fullName>
    </recommendedName>
</protein>
<dbReference type="InterPro" id="IPR012674">
    <property type="entry name" value="Calycin"/>
</dbReference>
<sequence length="156" mass="17345">IVQALYAKCPVQTDALKAIKYRIPKTYFLVKTTHSSEKDCTFAGRPTRVHGRASNVVFGAKNGHQITGAMGRVRSHGDRLSITAGRAGTTRVLFSDYGVCDVFVGPQGACELWAPESVIRSTSYGCCDVKFEECARTSKRYFPYQQSCGWFRTQIF</sequence>